<feature type="transmembrane region" description="Helical" evidence="5">
    <location>
        <begin position="288"/>
        <end position="310"/>
    </location>
</feature>
<evidence type="ECO:0000313" key="6">
    <source>
        <dbReference type="EMBL" id="TQN49540.1"/>
    </source>
</evidence>
<proteinExistence type="predicted"/>
<dbReference type="GO" id="GO:0022857">
    <property type="term" value="F:transmembrane transporter activity"/>
    <property type="evidence" value="ECO:0007669"/>
    <property type="project" value="InterPro"/>
</dbReference>
<evidence type="ECO:0000256" key="4">
    <source>
        <dbReference type="ARBA" id="ARBA00023136"/>
    </source>
</evidence>
<feature type="transmembrane region" description="Helical" evidence="5">
    <location>
        <begin position="484"/>
        <end position="503"/>
    </location>
</feature>
<dbReference type="PANTHER" id="PTHR47547">
    <property type="match status" value="1"/>
</dbReference>
<feature type="transmembrane region" description="Helical" evidence="5">
    <location>
        <begin position="164"/>
        <end position="183"/>
    </location>
</feature>
<feature type="transmembrane region" description="Helical" evidence="5">
    <location>
        <begin position="97"/>
        <end position="119"/>
    </location>
</feature>
<comment type="caution">
    <text evidence="6">The sequence shown here is derived from an EMBL/GenBank/DDBJ whole genome shotgun (WGS) entry which is preliminary data.</text>
</comment>
<dbReference type="InterPro" id="IPR052962">
    <property type="entry name" value="AA_Transporter_AGT"/>
</dbReference>
<evidence type="ECO:0000256" key="5">
    <source>
        <dbReference type="SAM" id="Phobius"/>
    </source>
</evidence>
<feature type="transmembrane region" description="Helical" evidence="5">
    <location>
        <begin position="372"/>
        <end position="391"/>
    </location>
</feature>
<keyword evidence="4 5" id="KW-0472">Membrane</keyword>
<dbReference type="PIRSF" id="PIRSF006060">
    <property type="entry name" value="AA_transporter"/>
    <property type="match status" value="1"/>
</dbReference>
<keyword evidence="2 5" id="KW-0812">Transmembrane</keyword>
<evidence type="ECO:0000313" key="7">
    <source>
        <dbReference type="Proteomes" id="UP000315403"/>
    </source>
</evidence>
<dbReference type="RefSeq" id="WP_142089876.1">
    <property type="nucleotide sequence ID" value="NZ_SZUV01000004.1"/>
</dbReference>
<dbReference type="AlphaFoldDB" id="A0A543PZT0"/>
<evidence type="ECO:0000256" key="3">
    <source>
        <dbReference type="ARBA" id="ARBA00022989"/>
    </source>
</evidence>
<keyword evidence="3 5" id="KW-1133">Transmembrane helix</keyword>
<dbReference type="EMBL" id="SZUV01000004">
    <property type="protein sequence ID" value="TQN49540.1"/>
    <property type="molecule type" value="Genomic_DNA"/>
</dbReference>
<organism evidence="6 7">
    <name type="scientific">Acidithiobacillus thiooxidans ATCC 19377</name>
    <dbReference type="NCBI Taxonomy" id="637390"/>
    <lineage>
        <taxon>Bacteria</taxon>
        <taxon>Pseudomonadati</taxon>
        <taxon>Pseudomonadota</taxon>
        <taxon>Acidithiobacillia</taxon>
        <taxon>Acidithiobacillales</taxon>
        <taxon>Acidithiobacillaceae</taxon>
        <taxon>Acidithiobacillus</taxon>
    </lineage>
</organism>
<feature type="transmembrane region" description="Helical" evidence="5">
    <location>
        <begin position="345"/>
        <end position="366"/>
    </location>
</feature>
<feature type="transmembrane region" description="Helical" evidence="5">
    <location>
        <begin position="46"/>
        <end position="70"/>
    </location>
</feature>
<comment type="subcellular location">
    <subcellularLocation>
        <location evidence="1">Membrane</location>
        <topology evidence="1">Multi-pass membrane protein</topology>
    </subcellularLocation>
</comment>
<dbReference type="PANTHER" id="PTHR47547:SF1">
    <property type="entry name" value="ASPARTATE-PROTON SYMPORTER"/>
    <property type="match status" value="1"/>
</dbReference>
<dbReference type="GO" id="GO:0016020">
    <property type="term" value="C:membrane"/>
    <property type="evidence" value="ECO:0007669"/>
    <property type="project" value="UniProtKB-SubCell"/>
</dbReference>
<gene>
    <name evidence="6" type="primary">ybeC_2</name>
    <name evidence="6" type="ORF">DLNHIDIE_03191</name>
</gene>
<dbReference type="Pfam" id="PF13520">
    <property type="entry name" value="AA_permease_2"/>
    <property type="match status" value="1"/>
</dbReference>
<feature type="transmembrane region" description="Helical" evidence="5">
    <location>
        <begin position="195"/>
        <end position="217"/>
    </location>
</feature>
<feature type="transmembrane region" description="Helical" evidence="5">
    <location>
        <begin position="455"/>
        <end position="472"/>
    </location>
</feature>
<feature type="transmembrane region" description="Helical" evidence="5">
    <location>
        <begin position="428"/>
        <end position="448"/>
    </location>
</feature>
<protein>
    <submittedName>
        <fullName evidence="6">Putative amino acid-proton symporter YbeC</fullName>
    </submittedName>
</protein>
<feature type="transmembrane region" description="Helical" evidence="5">
    <location>
        <begin position="403"/>
        <end position="422"/>
    </location>
</feature>
<dbReference type="InterPro" id="IPR002293">
    <property type="entry name" value="AA/rel_permease1"/>
</dbReference>
<reference evidence="6 7" key="1">
    <citation type="submission" date="2019-03" db="EMBL/GenBank/DDBJ databases">
        <title>New insights into Acidothiobacillus thiooxidans sulfur metabolism through coupled gene expression, solution geochemistry, microscopy and spectroscopy analyses.</title>
        <authorList>
            <person name="Camacho D."/>
            <person name="Frazao R."/>
            <person name="Fouillen A."/>
            <person name="Nanci A."/>
            <person name="Lang B.F."/>
            <person name="Apte S.C."/>
            <person name="Baron C."/>
            <person name="Warren L.A."/>
        </authorList>
    </citation>
    <scope>NUCLEOTIDE SEQUENCE [LARGE SCALE GENOMIC DNA]</scope>
    <source>
        <strain evidence="6 7">ATCC 19377</strain>
    </source>
</reference>
<feature type="transmembrane region" description="Helical" evidence="5">
    <location>
        <begin position="131"/>
        <end position="152"/>
    </location>
</feature>
<dbReference type="Gene3D" id="1.20.1740.10">
    <property type="entry name" value="Amino acid/polyamine transporter I"/>
    <property type="match status" value="1"/>
</dbReference>
<sequence>MASQKNRLHRELGKKELVIIGVGGAVGTGVLFGTAGMTAVAGPGVILAWLIGALMYLTVGLTYIDLSYLYPEEGGPSRYSLYTFGPITNMINAISDLLWYLFIPPIEALGTVMGLNYFYPHFVNSFGDPTLQGSILGVIFMMMFFPFNYYGIKAFSNSTNWFGSLKIVLYFLVAIGFISFGHFGNFSHFGGALPFGMAGVFAAIPLGMFAFGSLRVIPDYTEEAKDPGLIMPSILWSLLGQSLLYLLFGAAMLFALDWGALHIAAGHWGNLTKIAGNPFLVMAASSKATWLIAVVVIIAIIGPFVTGFIYQGAGSRILFAMARSKIVSKRLTELSHNHGIPAKSLMVTTIIGILVAFIAAPLPSIYNLLSDAVVAGYIGFATNPPIMIALRRERRQGRFSSRPLSMIIAILAFSSASLIIYWSGWPSVPYASILILLLAIVFGVTGGVKKGFLNSVWYIAYIVFLSAMTYISSEGAQDYVNVQLGSVIVVVIACVIFLPWGVASRMEAAHRPKFSPHLPD</sequence>
<evidence type="ECO:0000256" key="2">
    <source>
        <dbReference type="ARBA" id="ARBA00022692"/>
    </source>
</evidence>
<evidence type="ECO:0000256" key="1">
    <source>
        <dbReference type="ARBA" id="ARBA00004141"/>
    </source>
</evidence>
<accession>A0A543PZT0</accession>
<dbReference type="Proteomes" id="UP000315403">
    <property type="component" value="Unassembled WGS sequence"/>
</dbReference>
<feature type="transmembrane region" description="Helical" evidence="5">
    <location>
        <begin position="229"/>
        <end position="256"/>
    </location>
</feature>
<feature type="transmembrane region" description="Helical" evidence="5">
    <location>
        <begin position="17"/>
        <end position="40"/>
    </location>
</feature>
<name>A0A543PZT0_ACITH</name>